<evidence type="ECO:0000313" key="3">
    <source>
        <dbReference type="Proteomes" id="UP001063166"/>
    </source>
</evidence>
<evidence type="ECO:0000313" key="2">
    <source>
        <dbReference type="EMBL" id="GLB39053.1"/>
    </source>
</evidence>
<dbReference type="OrthoDB" id="2786563at2759"/>
<gene>
    <name evidence="2" type="ORF">LshimejAT787_0602150</name>
</gene>
<comment type="caution">
    <text evidence="2">The sequence shown here is derived from an EMBL/GenBank/DDBJ whole genome shotgun (WGS) entry which is preliminary data.</text>
</comment>
<dbReference type="AlphaFoldDB" id="A0A9P3UMW7"/>
<protein>
    <submittedName>
        <fullName evidence="2">Uncharacterized protein</fullName>
    </submittedName>
</protein>
<keyword evidence="3" id="KW-1185">Reference proteome</keyword>
<dbReference type="EMBL" id="BRPK01000006">
    <property type="protein sequence ID" value="GLB39053.1"/>
    <property type="molecule type" value="Genomic_DNA"/>
</dbReference>
<feature type="region of interest" description="Disordered" evidence="1">
    <location>
        <begin position="71"/>
        <end position="90"/>
    </location>
</feature>
<evidence type="ECO:0000256" key="1">
    <source>
        <dbReference type="SAM" id="MobiDB-lite"/>
    </source>
</evidence>
<reference evidence="2" key="1">
    <citation type="submission" date="2022-07" db="EMBL/GenBank/DDBJ databases">
        <title>The genome of Lyophyllum shimeji provides insight into the initial evolution of ectomycorrhizal fungal genome.</title>
        <authorList>
            <person name="Kobayashi Y."/>
            <person name="Shibata T."/>
            <person name="Hirakawa H."/>
            <person name="Shigenobu S."/>
            <person name="Nishiyama T."/>
            <person name="Yamada A."/>
            <person name="Hasebe M."/>
            <person name="Kawaguchi M."/>
        </authorList>
    </citation>
    <scope>NUCLEOTIDE SEQUENCE</scope>
    <source>
        <strain evidence="2">AT787</strain>
    </source>
</reference>
<proteinExistence type="predicted"/>
<organism evidence="2 3">
    <name type="scientific">Lyophyllum shimeji</name>
    <name type="common">Hon-shimeji</name>
    <name type="synonym">Tricholoma shimeji</name>
    <dbReference type="NCBI Taxonomy" id="47721"/>
    <lineage>
        <taxon>Eukaryota</taxon>
        <taxon>Fungi</taxon>
        <taxon>Dikarya</taxon>
        <taxon>Basidiomycota</taxon>
        <taxon>Agaricomycotina</taxon>
        <taxon>Agaricomycetes</taxon>
        <taxon>Agaricomycetidae</taxon>
        <taxon>Agaricales</taxon>
        <taxon>Tricholomatineae</taxon>
        <taxon>Lyophyllaceae</taxon>
        <taxon>Lyophyllum</taxon>
    </lineage>
</organism>
<dbReference type="Proteomes" id="UP001063166">
    <property type="component" value="Unassembled WGS sequence"/>
</dbReference>
<sequence length="148" mass="16768">MSGLCRGLPKINPKRLILWDSQDSRPGENAPTRKPVETISECITSWKLMETLEYPWENLDPPNKAIPIAFPDDETYDDPPTKFRTATPSFVPLASPPPHIQQQICGRILFLAMFYPRGKVARQRRHPACVQTVLQTCATTPPQVPDFK</sequence>
<name>A0A9P3UMW7_LYOSH</name>
<accession>A0A9P3UMW7</accession>